<feature type="region of interest" description="Disordered" evidence="1">
    <location>
        <begin position="89"/>
        <end position="129"/>
    </location>
</feature>
<dbReference type="GO" id="GO:1990238">
    <property type="term" value="F:double-stranded DNA endonuclease activity"/>
    <property type="evidence" value="ECO:0007669"/>
    <property type="project" value="TreeGrafter"/>
</dbReference>
<evidence type="ECO:0000259" key="2">
    <source>
        <dbReference type="Pfam" id="PF04754"/>
    </source>
</evidence>
<dbReference type="PANTHER" id="PTHR34611:SF2">
    <property type="entry name" value="INACTIVE RECOMBINATION-PROMOTING NUCLEASE-LIKE PROTEIN RPNE-RELATED"/>
    <property type="match status" value="1"/>
</dbReference>
<organism evidence="3 4">
    <name type="scientific">Phytoactinopolyspora halotolerans</name>
    <dbReference type="NCBI Taxonomy" id="1981512"/>
    <lineage>
        <taxon>Bacteria</taxon>
        <taxon>Bacillati</taxon>
        <taxon>Actinomycetota</taxon>
        <taxon>Actinomycetes</taxon>
        <taxon>Jiangellales</taxon>
        <taxon>Jiangellaceae</taxon>
        <taxon>Phytoactinopolyspora</taxon>
    </lineage>
</organism>
<reference evidence="3 4" key="1">
    <citation type="submission" date="2020-02" db="EMBL/GenBank/DDBJ databases">
        <authorList>
            <person name="Li X.-J."/>
            <person name="Han X.-M."/>
        </authorList>
    </citation>
    <scope>NUCLEOTIDE SEQUENCE [LARGE SCALE GENOMIC DNA]</scope>
    <source>
        <strain evidence="3 4">CCTCC AB 2017055</strain>
    </source>
</reference>
<gene>
    <name evidence="3" type="ORF">G1H10_19155</name>
</gene>
<dbReference type="Pfam" id="PF04754">
    <property type="entry name" value="Transposase_31"/>
    <property type="match status" value="1"/>
</dbReference>
<dbReference type="InterPro" id="IPR006842">
    <property type="entry name" value="Transposase_31"/>
</dbReference>
<feature type="compositionally biased region" description="Low complexity" evidence="1">
    <location>
        <begin position="103"/>
        <end position="121"/>
    </location>
</feature>
<evidence type="ECO:0000313" key="4">
    <source>
        <dbReference type="Proteomes" id="UP000475214"/>
    </source>
</evidence>
<dbReference type="GO" id="GO:0006310">
    <property type="term" value="P:DNA recombination"/>
    <property type="evidence" value="ECO:0007669"/>
    <property type="project" value="TreeGrafter"/>
</dbReference>
<sequence>MPSRSSPHDAVFRRVLGEPVNAASQLRGILPAALVERLDLDRLTPAGGSFIDPTLQWRHTDLLFTVPLDGHEAFVYVLIEHQSSTDALMPLRMRSTRPPPRPRGSICPGSSSYSTISPASTRTPCAAGR</sequence>
<protein>
    <submittedName>
        <fullName evidence="3">Rpn family recombination-promoting nuclease/putative transposase</fullName>
    </submittedName>
</protein>
<dbReference type="AlphaFoldDB" id="A0A6L9SA86"/>
<dbReference type="EMBL" id="JAAGOA010000014">
    <property type="protein sequence ID" value="NEE02295.1"/>
    <property type="molecule type" value="Genomic_DNA"/>
</dbReference>
<dbReference type="InterPro" id="IPR051699">
    <property type="entry name" value="Rpn/YhgA-like_nuclease"/>
</dbReference>
<evidence type="ECO:0000313" key="3">
    <source>
        <dbReference type="EMBL" id="NEE02295.1"/>
    </source>
</evidence>
<feature type="domain" description="Transposase (putative) YhgA-like" evidence="2">
    <location>
        <begin position="6"/>
        <end position="93"/>
    </location>
</feature>
<evidence type="ECO:0000256" key="1">
    <source>
        <dbReference type="SAM" id="MobiDB-lite"/>
    </source>
</evidence>
<name>A0A6L9SA86_9ACTN</name>
<dbReference type="Proteomes" id="UP000475214">
    <property type="component" value="Unassembled WGS sequence"/>
</dbReference>
<comment type="caution">
    <text evidence="3">The sequence shown here is derived from an EMBL/GenBank/DDBJ whole genome shotgun (WGS) entry which is preliminary data.</text>
</comment>
<dbReference type="PANTHER" id="PTHR34611">
    <property type="match status" value="1"/>
</dbReference>
<accession>A0A6L9SA86</accession>
<dbReference type="RefSeq" id="WP_163740733.1">
    <property type="nucleotide sequence ID" value="NZ_JAAGOA010000014.1"/>
</dbReference>
<keyword evidence="4" id="KW-1185">Reference proteome</keyword>
<proteinExistence type="predicted"/>